<dbReference type="Proteomes" id="UP000299102">
    <property type="component" value="Unassembled WGS sequence"/>
</dbReference>
<name>A0A4C1VAJ6_EUMVA</name>
<accession>A0A4C1VAJ6</accession>
<dbReference type="AlphaFoldDB" id="A0A4C1VAJ6"/>
<feature type="region of interest" description="Disordered" evidence="1">
    <location>
        <begin position="1"/>
        <end position="23"/>
    </location>
</feature>
<sequence length="86" mass="9483">MHKRGRERSGISRSRKKTKQTMRARCCLTAGATLARLADYGTIKKTPDGDEWSAARRARGALAADGRRTGAGPVRRHFCTPASRKQ</sequence>
<feature type="region of interest" description="Disordered" evidence="1">
    <location>
        <begin position="61"/>
        <end position="86"/>
    </location>
</feature>
<dbReference type="EMBL" id="BGZK01000291">
    <property type="protein sequence ID" value="GBP34655.1"/>
    <property type="molecule type" value="Genomic_DNA"/>
</dbReference>
<proteinExistence type="predicted"/>
<gene>
    <name evidence="2" type="ORF">EVAR_19046_1</name>
</gene>
<organism evidence="2 3">
    <name type="scientific">Eumeta variegata</name>
    <name type="common">Bagworm moth</name>
    <name type="synonym">Eumeta japonica</name>
    <dbReference type="NCBI Taxonomy" id="151549"/>
    <lineage>
        <taxon>Eukaryota</taxon>
        <taxon>Metazoa</taxon>
        <taxon>Ecdysozoa</taxon>
        <taxon>Arthropoda</taxon>
        <taxon>Hexapoda</taxon>
        <taxon>Insecta</taxon>
        <taxon>Pterygota</taxon>
        <taxon>Neoptera</taxon>
        <taxon>Endopterygota</taxon>
        <taxon>Lepidoptera</taxon>
        <taxon>Glossata</taxon>
        <taxon>Ditrysia</taxon>
        <taxon>Tineoidea</taxon>
        <taxon>Psychidae</taxon>
        <taxon>Oiketicinae</taxon>
        <taxon>Eumeta</taxon>
    </lineage>
</organism>
<comment type="caution">
    <text evidence="2">The sequence shown here is derived from an EMBL/GenBank/DDBJ whole genome shotgun (WGS) entry which is preliminary data.</text>
</comment>
<reference evidence="2 3" key="1">
    <citation type="journal article" date="2019" name="Commun. Biol.">
        <title>The bagworm genome reveals a unique fibroin gene that provides high tensile strength.</title>
        <authorList>
            <person name="Kono N."/>
            <person name="Nakamura H."/>
            <person name="Ohtoshi R."/>
            <person name="Tomita M."/>
            <person name="Numata K."/>
            <person name="Arakawa K."/>
        </authorList>
    </citation>
    <scope>NUCLEOTIDE SEQUENCE [LARGE SCALE GENOMIC DNA]</scope>
</reference>
<evidence type="ECO:0000256" key="1">
    <source>
        <dbReference type="SAM" id="MobiDB-lite"/>
    </source>
</evidence>
<keyword evidence="3" id="KW-1185">Reference proteome</keyword>
<evidence type="ECO:0000313" key="3">
    <source>
        <dbReference type="Proteomes" id="UP000299102"/>
    </source>
</evidence>
<feature type="compositionally biased region" description="Basic residues" evidence="1">
    <location>
        <begin position="74"/>
        <end position="86"/>
    </location>
</feature>
<evidence type="ECO:0000313" key="2">
    <source>
        <dbReference type="EMBL" id="GBP34655.1"/>
    </source>
</evidence>
<feature type="compositionally biased region" description="Basic residues" evidence="1">
    <location>
        <begin position="13"/>
        <end position="22"/>
    </location>
</feature>
<protein>
    <submittedName>
        <fullName evidence="2">Uncharacterized protein</fullName>
    </submittedName>
</protein>